<evidence type="ECO:0000313" key="2">
    <source>
        <dbReference type="Proteomes" id="UP000015105"/>
    </source>
</evidence>
<reference evidence="2" key="1">
    <citation type="journal article" date="2014" name="Science">
        <title>Ancient hybridizations among the ancestral genomes of bread wheat.</title>
        <authorList>
            <consortium name="International Wheat Genome Sequencing Consortium,"/>
            <person name="Marcussen T."/>
            <person name="Sandve S.R."/>
            <person name="Heier L."/>
            <person name="Spannagl M."/>
            <person name="Pfeifer M."/>
            <person name="Jakobsen K.S."/>
            <person name="Wulff B.B."/>
            <person name="Steuernagel B."/>
            <person name="Mayer K.F."/>
            <person name="Olsen O.A."/>
        </authorList>
    </citation>
    <scope>NUCLEOTIDE SEQUENCE [LARGE SCALE GENOMIC DNA]</scope>
    <source>
        <strain evidence="2">cv. AL8/78</strain>
    </source>
</reference>
<dbReference type="EnsemblPlants" id="AET1Gv20288400.32">
    <property type="protein sequence ID" value="AET1Gv20288400.32"/>
    <property type="gene ID" value="AET1Gv20288400"/>
</dbReference>
<reference evidence="1" key="5">
    <citation type="journal article" date="2021" name="G3 (Bethesda)">
        <title>Aegilops tauschii genome assembly Aet v5.0 features greater sequence contiguity and improved annotation.</title>
        <authorList>
            <person name="Wang L."/>
            <person name="Zhu T."/>
            <person name="Rodriguez J.C."/>
            <person name="Deal K.R."/>
            <person name="Dubcovsky J."/>
            <person name="McGuire P.E."/>
            <person name="Lux T."/>
            <person name="Spannagl M."/>
            <person name="Mayer K.F.X."/>
            <person name="Baldrich P."/>
            <person name="Meyers B.C."/>
            <person name="Huo N."/>
            <person name="Gu Y.Q."/>
            <person name="Zhou H."/>
            <person name="Devos K.M."/>
            <person name="Bennetzen J.L."/>
            <person name="Unver T."/>
            <person name="Budak H."/>
            <person name="Gulick P.J."/>
            <person name="Galiba G."/>
            <person name="Kalapos B."/>
            <person name="Nelson D.R."/>
            <person name="Li P."/>
            <person name="You F.M."/>
            <person name="Luo M.C."/>
            <person name="Dvorak J."/>
        </authorList>
    </citation>
    <scope>NUCLEOTIDE SEQUENCE [LARGE SCALE GENOMIC DNA]</scope>
    <source>
        <strain evidence="1">cv. AL8/78</strain>
    </source>
</reference>
<proteinExistence type="predicted"/>
<reference evidence="1" key="3">
    <citation type="journal article" date="2017" name="Nature">
        <title>Genome sequence of the progenitor of the wheat D genome Aegilops tauschii.</title>
        <authorList>
            <person name="Luo M.C."/>
            <person name="Gu Y.Q."/>
            <person name="Puiu D."/>
            <person name="Wang H."/>
            <person name="Twardziok S.O."/>
            <person name="Deal K.R."/>
            <person name="Huo N."/>
            <person name="Zhu T."/>
            <person name="Wang L."/>
            <person name="Wang Y."/>
            <person name="McGuire P.E."/>
            <person name="Liu S."/>
            <person name="Long H."/>
            <person name="Ramasamy R.K."/>
            <person name="Rodriguez J.C."/>
            <person name="Van S.L."/>
            <person name="Yuan L."/>
            <person name="Wang Z."/>
            <person name="Xia Z."/>
            <person name="Xiao L."/>
            <person name="Anderson O.D."/>
            <person name="Ouyang S."/>
            <person name="Liang Y."/>
            <person name="Zimin A.V."/>
            <person name="Pertea G."/>
            <person name="Qi P."/>
            <person name="Bennetzen J.L."/>
            <person name="Dai X."/>
            <person name="Dawson M.W."/>
            <person name="Muller H.G."/>
            <person name="Kugler K."/>
            <person name="Rivarola-Duarte L."/>
            <person name="Spannagl M."/>
            <person name="Mayer K.F.X."/>
            <person name="Lu F.H."/>
            <person name="Bevan M.W."/>
            <person name="Leroy P."/>
            <person name="Li P."/>
            <person name="You F.M."/>
            <person name="Sun Q."/>
            <person name="Liu Z."/>
            <person name="Lyons E."/>
            <person name="Wicker T."/>
            <person name="Salzberg S.L."/>
            <person name="Devos K.M."/>
            <person name="Dvorak J."/>
        </authorList>
    </citation>
    <scope>NUCLEOTIDE SEQUENCE [LARGE SCALE GENOMIC DNA]</scope>
    <source>
        <strain evidence="1">cv. AL8/78</strain>
    </source>
</reference>
<dbReference type="Gramene" id="AET1Gv20288400.32">
    <property type="protein sequence ID" value="AET1Gv20288400.32"/>
    <property type="gene ID" value="AET1Gv20288400"/>
</dbReference>
<name>A0A452Y4I1_AEGTS</name>
<sequence>ERSKERGHRRALTAAPQPPLLGQERITRRVSLMQSPSRASCAVYTPSLPRSAQRWLPGIAEIGDKGQHFFSSVP</sequence>
<reference evidence="1" key="4">
    <citation type="submission" date="2019-03" db="UniProtKB">
        <authorList>
            <consortium name="EnsemblPlants"/>
        </authorList>
    </citation>
    <scope>IDENTIFICATION</scope>
</reference>
<protein>
    <submittedName>
        <fullName evidence="1">Uncharacterized protein</fullName>
    </submittedName>
</protein>
<dbReference type="Proteomes" id="UP000015105">
    <property type="component" value="Chromosome 1D"/>
</dbReference>
<dbReference type="AlphaFoldDB" id="A0A452Y4I1"/>
<organism evidence="1 2">
    <name type="scientific">Aegilops tauschii subsp. strangulata</name>
    <name type="common">Goatgrass</name>
    <dbReference type="NCBI Taxonomy" id="200361"/>
    <lineage>
        <taxon>Eukaryota</taxon>
        <taxon>Viridiplantae</taxon>
        <taxon>Streptophyta</taxon>
        <taxon>Embryophyta</taxon>
        <taxon>Tracheophyta</taxon>
        <taxon>Spermatophyta</taxon>
        <taxon>Magnoliopsida</taxon>
        <taxon>Liliopsida</taxon>
        <taxon>Poales</taxon>
        <taxon>Poaceae</taxon>
        <taxon>BOP clade</taxon>
        <taxon>Pooideae</taxon>
        <taxon>Triticodae</taxon>
        <taxon>Triticeae</taxon>
        <taxon>Triticinae</taxon>
        <taxon>Aegilops</taxon>
    </lineage>
</organism>
<reference evidence="2" key="2">
    <citation type="journal article" date="2017" name="Nat. Plants">
        <title>The Aegilops tauschii genome reveals multiple impacts of transposons.</title>
        <authorList>
            <person name="Zhao G."/>
            <person name="Zou C."/>
            <person name="Li K."/>
            <person name="Wang K."/>
            <person name="Li T."/>
            <person name="Gao L."/>
            <person name="Zhang X."/>
            <person name="Wang H."/>
            <person name="Yang Z."/>
            <person name="Liu X."/>
            <person name="Jiang W."/>
            <person name="Mao L."/>
            <person name="Kong X."/>
            <person name="Jiao Y."/>
            <person name="Jia J."/>
        </authorList>
    </citation>
    <scope>NUCLEOTIDE SEQUENCE [LARGE SCALE GENOMIC DNA]</scope>
    <source>
        <strain evidence="2">cv. AL8/78</strain>
    </source>
</reference>
<accession>A0A452Y4I1</accession>
<keyword evidence="2" id="KW-1185">Reference proteome</keyword>
<evidence type="ECO:0000313" key="1">
    <source>
        <dbReference type="EnsemblPlants" id="AET1Gv20288400.32"/>
    </source>
</evidence>